<dbReference type="PANTHER" id="PTHR34982:SF1">
    <property type="entry name" value="FLAGELLAR ASSEMBLY PROTEIN FLIH"/>
    <property type="match status" value="1"/>
</dbReference>
<dbReference type="GO" id="GO:0005829">
    <property type="term" value="C:cytosol"/>
    <property type="evidence" value="ECO:0007669"/>
    <property type="project" value="TreeGrafter"/>
</dbReference>
<feature type="compositionally biased region" description="Basic and acidic residues" evidence="10">
    <location>
        <begin position="288"/>
        <end position="299"/>
    </location>
</feature>
<evidence type="ECO:0000256" key="5">
    <source>
        <dbReference type="ARBA" id="ARBA00022448"/>
    </source>
</evidence>
<dbReference type="PRINTS" id="PR01003">
    <property type="entry name" value="FLGFLIH"/>
</dbReference>
<keyword evidence="7" id="KW-1005">Bacterial flagellum biogenesis</keyword>
<gene>
    <name evidence="12" type="ORF">Kalk_03975</name>
</gene>
<dbReference type="GO" id="GO:0044781">
    <property type="term" value="P:bacterial-type flagellum organization"/>
    <property type="evidence" value="ECO:0007669"/>
    <property type="project" value="UniProtKB-KW"/>
</dbReference>
<evidence type="ECO:0000256" key="1">
    <source>
        <dbReference type="ARBA" id="ARBA00003041"/>
    </source>
</evidence>
<keyword evidence="8" id="KW-0653">Protein transport</keyword>
<evidence type="ECO:0000256" key="3">
    <source>
        <dbReference type="ARBA" id="ARBA00006602"/>
    </source>
</evidence>
<accession>A0A2K9LGW4</accession>
<evidence type="ECO:0000256" key="6">
    <source>
        <dbReference type="ARBA" id="ARBA00022490"/>
    </source>
</evidence>
<evidence type="ECO:0000256" key="4">
    <source>
        <dbReference type="ARBA" id="ARBA00016507"/>
    </source>
</evidence>
<comment type="similarity">
    <text evidence="3">Belongs to the FliH family.</text>
</comment>
<dbReference type="EMBL" id="CP022684">
    <property type="protein sequence ID" value="AUM11626.1"/>
    <property type="molecule type" value="Genomic_DNA"/>
</dbReference>
<evidence type="ECO:0000313" key="12">
    <source>
        <dbReference type="EMBL" id="AUM11626.1"/>
    </source>
</evidence>
<dbReference type="GO" id="GO:0071973">
    <property type="term" value="P:bacterial-type flagellum-dependent cell motility"/>
    <property type="evidence" value="ECO:0007669"/>
    <property type="project" value="InterPro"/>
</dbReference>
<evidence type="ECO:0000256" key="2">
    <source>
        <dbReference type="ARBA" id="ARBA00004496"/>
    </source>
</evidence>
<dbReference type="Proteomes" id="UP000235116">
    <property type="component" value="Chromosome"/>
</dbReference>
<name>A0A2K9LGW4_9GAMM</name>
<protein>
    <recommendedName>
        <fullName evidence="4">Flagellar assembly protein FliH</fullName>
    </recommendedName>
</protein>
<dbReference type="SUPFAM" id="SSF160527">
    <property type="entry name" value="V-type ATPase subunit E-like"/>
    <property type="match status" value="1"/>
</dbReference>
<dbReference type="KEGG" id="kak:Kalk_03975"/>
<keyword evidence="6" id="KW-0963">Cytoplasm</keyword>
<evidence type="ECO:0000313" key="13">
    <source>
        <dbReference type="Proteomes" id="UP000235116"/>
    </source>
</evidence>
<dbReference type="RefSeq" id="WP_101892966.1">
    <property type="nucleotide sequence ID" value="NZ_CP022684.1"/>
</dbReference>
<organism evidence="12 13">
    <name type="scientific">Ketobacter alkanivorans</name>
    <dbReference type="NCBI Taxonomy" id="1917421"/>
    <lineage>
        <taxon>Bacteria</taxon>
        <taxon>Pseudomonadati</taxon>
        <taxon>Pseudomonadota</taxon>
        <taxon>Gammaproteobacteria</taxon>
        <taxon>Pseudomonadales</taxon>
        <taxon>Ketobacteraceae</taxon>
        <taxon>Ketobacter</taxon>
    </lineage>
</organism>
<evidence type="ECO:0000259" key="11">
    <source>
        <dbReference type="Pfam" id="PF02108"/>
    </source>
</evidence>
<keyword evidence="13" id="KW-1185">Reference proteome</keyword>
<evidence type="ECO:0000256" key="10">
    <source>
        <dbReference type="SAM" id="MobiDB-lite"/>
    </source>
</evidence>
<comment type="function">
    <text evidence="1">Needed for flagellar regrowth and assembly.</text>
</comment>
<keyword evidence="9" id="KW-1006">Bacterial flagellum protein export</keyword>
<dbReference type="OrthoDB" id="6415116at2"/>
<evidence type="ECO:0000256" key="8">
    <source>
        <dbReference type="ARBA" id="ARBA00022927"/>
    </source>
</evidence>
<dbReference type="Pfam" id="PF02108">
    <property type="entry name" value="FliH"/>
    <property type="match status" value="1"/>
</dbReference>
<dbReference type="InterPro" id="IPR018035">
    <property type="entry name" value="Flagellar_FliH/T3SS_HrpE"/>
</dbReference>
<dbReference type="InterPro" id="IPR051472">
    <property type="entry name" value="T3SS_Stator/FliH"/>
</dbReference>
<reference evidence="13" key="1">
    <citation type="submission" date="2017-08" db="EMBL/GenBank/DDBJ databases">
        <title>Direct submision.</title>
        <authorList>
            <person name="Kim S.-J."/>
            <person name="Rhee S.-K."/>
        </authorList>
    </citation>
    <scope>NUCLEOTIDE SEQUENCE [LARGE SCALE GENOMIC DNA]</scope>
    <source>
        <strain evidence="13">GI5</strain>
    </source>
</reference>
<feature type="region of interest" description="Disordered" evidence="10">
    <location>
        <begin position="266"/>
        <end position="299"/>
    </location>
</feature>
<evidence type="ECO:0000256" key="7">
    <source>
        <dbReference type="ARBA" id="ARBA00022795"/>
    </source>
</evidence>
<feature type="domain" description="Flagellar assembly protein FliH/Type III secretion system HrpE" evidence="11">
    <location>
        <begin position="109"/>
        <end position="233"/>
    </location>
</feature>
<dbReference type="InterPro" id="IPR000563">
    <property type="entry name" value="Flag_FliH"/>
</dbReference>
<dbReference type="AlphaFoldDB" id="A0A2K9LGW4"/>
<dbReference type="GO" id="GO:0009288">
    <property type="term" value="C:bacterial-type flagellum"/>
    <property type="evidence" value="ECO:0007669"/>
    <property type="project" value="InterPro"/>
</dbReference>
<dbReference type="PANTHER" id="PTHR34982">
    <property type="entry name" value="YOP PROTEINS TRANSLOCATION PROTEIN L"/>
    <property type="match status" value="1"/>
</dbReference>
<sequence>MSDKKKTDILSSDTASADELSAWARWQLPNMEADQPIKTNAYNIPGKKHPPPHSVVEPEEPEVKPLTAEDLESIRQAAYEDGLEQGREVGRAEGYDAGYLSGAGDVKASVTRLSQIARTLLEPIPQQDLELEQALLQMVEKICVRVVHRELSIESSAILKVVQEAIDCLNPGSQRLRIHLNKQDLDLVSQHLKEIGEWEDSWRIIAHPTITPGGCIIETDTSMIDARGERRLASVIQQVYERQQQALQARGQQHGHVDQLLEEIGTFTGDAEQDIEPVDTPESDIDDPTVREDGSESAS</sequence>
<keyword evidence="5" id="KW-0813">Transport</keyword>
<feature type="compositionally biased region" description="Acidic residues" evidence="10">
    <location>
        <begin position="271"/>
        <end position="287"/>
    </location>
</feature>
<proteinExistence type="inferred from homology"/>
<dbReference type="GO" id="GO:0015031">
    <property type="term" value="P:protein transport"/>
    <property type="evidence" value="ECO:0007669"/>
    <property type="project" value="UniProtKB-KW"/>
</dbReference>
<dbReference type="GO" id="GO:0003774">
    <property type="term" value="F:cytoskeletal motor activity"/>
    <property type="evidence" value="ECO:0007669"/>
    <property type="project" value="InterPro"/>
</dbReference>
<evidence type="ECO:0000256" key="9">
    <source>
        <dbReference type="ARBA" id="ARBA00023225"/>
    </source>
</evidence>
<feature type="region of interest" description="Disordered" evidence="10">
    <location>
        <begin position="38"/>
        <end position="61"/>
    </location>
</feature>
<comment type="subcellular location">
    <subcellularLocation>
        <location evidence="2">Cytoplasm</location>
    </subcellularLocation>
</comment>